<organism evidence="6 7">
    <name type="scientific">Paramicrosporidium saccamoebae</name>
    <dbReference type="NCBI Taxonomy" id="1246581"/>
    <lineage>
        <taxon>Eukaryota</taxon>
        <taxon>Fungi</taxon>
        <taxon>Fungi incertae sedis</taxon>
        <taxon>Cryptomycota</taxon>
        <taxon>Cryptomycota incertae sedis</taxon>
        <taxon>Paramicrosporidium</taxon>
    </lineage>
</organism>
<dbReference type="Gene3D" id="3.30.160.20">
    <property type="match status" value="1"/>
</dbReference>
<dbReference type="GO" id="GO:0005743">
    <property type="term" value="C:mitochondrial inner membrane"/>
    <property type="evidence" value="ECO:0007669"/>
    <property type="project" value="EnsemblFungi"/>
</dbReference>
<dbReference type="Proteomes" id="UP000240830">
    <property type="component" value="Unassembled WGS sequence"/>
</dbReference>
<proteinExistence type="inferred from homology"/>
<dbReference type="PANTHER" id="PTHR43804:SF7">
    <property type="entry name" value="LD18447P"/>
    <property type="match status" value="1"/>
</dbReference>
<gene>
    <name evidence="6" type="ORF">PSACC_03023</name>
</gene>
<keyword evidence="3" id="KW-0648">Protein biosynthesis</keyword>
<evidence type="ECO:0000313" key="7">
    <source>
        <dbReference type="Proteomes" id="UP000240830"/>
    </source>
</evidence>
<feature type="compositionally biased region" description="Basic and acidic residues" evidence="4">
    <location>
        <begin position="301"/>
        <end position="311"/>
    </location>
</feature>
<accession>A0A2H9THR2</accession>
<dbReference type="SMART" id="SM00937">
    <property type="entry name" value="PCRF"/>
    <property type="match status" value="1"/>
</dbReference>
<dbReference type="GO" id="GO:0070126">
    <property type="term" value="P:mitochondrial translational termination"/>
    <property type="evidence" value="ECO:0007669"/>
    <property type="project" value="EnsemblFungi"/>
</dbReference>
<dbReference type="OrthoDB" id="2019491at2759"/>
<evidence type="ECO:0000256" key="4">
    <source>
        <dbReference type="SAM" id="MobiDB-lite"/>
    </source>
</evidence>
<dbReference type="NCBIfam" id="NF001859">
    <property type="entry name" value="PRK00591.1"/>
    <property type="match status" value="1"/>
</dbReference>
<comment type="caution">
    <text evidence="6">The sequence shown here is derived from an EMBL/GenBank/DDBJ whole genome shotgun (WGS) entry which is preliminary data.</text>
</comment>
<protein>
    <submittedName>
        <fullName evidence="6">Peptide chain release factor 1</fullName>
    </submittedName>
</protein>
<sequence>MCHIRVWFVQFQPRKRFYGRLLTLKTEAHISKIYEKYQLLNTRLSETELSAQEISSIGKQIGDIEELATTFRRWKSAKANMDELHRMLLEDKDTVLRELAGEEMKREEVVLEELEGQLRRCLIAPKPEEDGNAVMEIRSGAGGDEAAMFAGEMLRMYERYCVLRGWAFRVVSASEEQGDAVREAMISIEGKGVFRRLKYESGVHRVQRIPKTDAQGRVHTSTITVALLPQSTDVVIDISEKDLRIDFFKSSGPGGQHVNKTNSAVRITHLPTGTAIAVQEERCAQQNKARAMEMLRVKLHDRQRSAQDASRKSSRQSQIGQAERSDKIRTYNFPQARITDHRLGVSIHGLEAFFGGKSLDQFIDQMVLKEEEDRISELERIVL</sequence>
<evidence type="ECO:0000259" key="5">
    <source>
        <dbReference type="SMART" id="SM00937"/>
    </source>
</evidence>
<keyword evidence="2" id="KW-0488">Methylation</keyword>
<feature type="domain" description="Peptide chain release factor" evidence="5">
    <location>
        <begin position="86"/>
        <end position="200"/>
    </location>
</feature>
<evidence type="ECO:0000256" key="2">
    <source>
        <dbReference type="ARBA" id="ARBA00022481"/>
    </source>
</evidence>
<evidence type="ECO:0000256" key="1">
    <source>
        <dbReference type="ARBA" id="ARBA00010835"/>
    </source>
</evidence>
<dbReference type="InterPro" id="IPR005139">
    <property type="entry name" value="PCRF"/>
</dbReference>
<name>A0A2H9THR2_9FUNG</name>
<dbReference type="PANTHER" id="PTHR43804">
    <property type="entry name" value="LD18447P"/>
    <property type="match status" value="1"/>
</dbReference>
<dbReference type="InterPro" id="IPR000352">
    <property type="entry name" value="Pep_chain_release_fac_I"/>
</dbReference>
<dbReference type="SUPFAM" id="SSF75620">
    <property type="entry name" value="Release factor"/>
    <property type="match status" value="1"/>
</dbReference>
<dbReference type="FunFam" id="3.30.160.20:FF:000004">
    <property type="entry name" value="Peptide chain release factor 1"/>
    <property type="match status" value="1"/>
</dbReference>
<dbReference type="InterPro" id="IPR045853">
    <property type="entry name" value="Pep_chain_release_fac_I_sf"/>
</dbReference>
<dbReference type="Gene3D" id="6.10.140.1950">
    <property type="match status" value="1"/>
</dbReference>
<dbReference type="InterPro" id="IPR050057">
    <property type="entry name" value="Prokaryotic/Mito_RF"/>
</dbReference>
<reference evidence="6 7" key="1">
    <citation type="submission" date="2016-10" db="EMBL/GenBank/DDBJ databases">
        <title>The genome of Paramicrosporidium saccamoebae is the missing link in understanding Cryptomycota and Microsporidia evolution.</title>
        <authorList>
            <person name="Quandt C.A."/>
            <person name="Beaudet D."/>
            <person name="Corsaro D."/>
            <person name="Michel R."/>
            <person name="Corradi N."/>
            <person name="James T."/>
        </authorList>
    </citation>
    <scope>NUCLEOTIDE SEQUENCE [LARGE SCALE GENOMIC DNA]</scope>
    <source>
        <strain evidence="6 7">KSL3</strain>
    </source>
</reference>
<evidence type="ECO:0000256" key="3">
    <source>
        <dbReference type="ARBA" id="ARBA00022917"/>
    </source>
</evidence>
<keyword evidence="7" id="KW-1185">Reference proteome</keyword>
<dbReference type="GO" id="GO:0003747">
    <property type="term" value="F:translation release factor activity"/>
    <property type="evidence" value="ECO:0007669"/>
    <property type="project" value="EnsemblFungi"/>
</dbReference>
<dbReference type="EMBL" id="MTSL01000187">
    <property type="protein sequence ID" value="PJF17160.1"/>
    <property type="molecule type" value="Genomic_DNA"/>
</dbReference>
<evidence type="ECO:0000313" key="6">
    <source>
        <dbReference type="EMBL" id="PJF17160.1"/>
    </source>
</evidence>
<dbReference type="Pfam" id="PF00472">
    <property type="entry name" value="RF-1"/>
    <property type="match status" value="1"/>
</dbReference>
<feature type="region of interest" description="Disordered" evidence="4">
    <location>
        <begin position="301"/>
        <end position="326"/>
    </location>
</feature>
<comment type="similarity">
    <text evidence="1">Belongs to the prokaryotic/mitochondrial release factor family.</text>
</comment>
<dbReference type="Pfam" id="PF03462">
    <property type="entry name" value="PCRF"/>
    <property type="match status" value="1"/>
</dbReference>
<dbReference type="AlphaFoldDB" id="A0A2H9THR2"/>
<dbReference type="STRING" id="1246581.A0A2H9THR2"/>
<dbReference type="Gene3D" id="3.30.70.1660">
    <property type="match status" value="1"/>
</dbReference>